<dbReference type="EC" id="1.1.1.65" evidence="1"/>
<dbReference type="EMBL" id="LN679663">
    <property type="protein sequence ID" value="CEL61439.1"/>
    <property type="molecule type" value="Genomic_DNA"/>
</dbReference>
<reference evidence="2 4" key="3">
    <citation type="submission" date="2014-11" db="EMBL/GenBank/DDBJ databases">
        <authorList>
            <person name="Wibberg Daniel"/>
        </authorList>
    </citation>
    <scope>NUCLEOTIDE SEQUENCE [LARGE SCALE GENOMIC DNA]</scope>
    <source>
        <strain evidence="2">Rhizoctonia solani AG1-IB 7/3/14</strain>
    </source>
</reference>
<proteinExistence type="predicted"/>
<evidence type="ECO:0000313" key="4">
    <source>
        <dbReference type="Proteomes" id="UP000059188"/>
    </source>
</evidence>
<keyword evidence="4" id="KW-1185">Reference proteome</keyword>
<protein>
    <submittedName>
        <fullName evidence="1 2">Pyridoxal reductase</fullName>
        <ecNumber evidence="1">1.1.1.65</ecNumber>
    </submittedName>
</protein>
<dbReference type="EMBL" id="CAOJ01016931">
    <property type="protein sequence ID" value="CCO37225.1"/>
    <property type="molecule type" value="Genomic_DNA"/>
</dbReference>
<accession>M5CDL3</accession>
<dbReference type="Proteomes" id="UP000012065">
    <property type="component" value="Unassembled WGS sequence"/>
</dbReference>
<sequence length="105" mass="11495">MTQTATIAGVSIVKVGHGLMLMTWVPEPPSDEQCFESIIAGINAAPAGVKVFLNAGEFYGTWPNVTANLELLNRFFTKYPEYAERTFISVKVQLKASETETPLLS</sequence>
<dbReference type="AlphaFoldDB" id="M5CDL3"/>
<organism evidence="1 3">
    <name type="scientific">Thanatephorus cucumeris (strain AG1-IB / isolate 7/3/14)</name>
    <name type="common">Lettuce bottom rot fungus</name>
    <name type="synonym">Rhizoctonia solani</name>
    <dbReference type="NCBI Taxonomy" id="1108050"/>
    <lineage>
        <taxon>Eukaryota</taxon>
        <taxon>Fungi</taxon>
        <taxon>Dikarya</taxon>
        <taxon>Basidiomycota</taxon>
        <taxon>Agaricomycotina</taxon>
        <taxon>Agaricomycetes</taxon>
        <taxon>Cantharellales</taxon>
        <taxon>Ceratobasidiaceae</taxon>
        <taxon>Rhizoctonia</taxon>
        <taxon>Rhizoctonia solani AG-1</taxon>
    </lineage>
</organism>
<dbReference type="STRING" id="1108050.M5CDL3"/>
<name>M5CDL3_THACB</name>
<keyword evidence="1" id="KW-0560">Oxidoreductase</keyword>
<reference evidence="1" key="1">
    <citation type="submission" date="2012-10" db="EMBL/GenBank/DDBJ databases">
        <authorList>
            <person name="Jelonek L."/>
        </authorList>
    </citation>
    <scope>NUCLEOTIDE SEQUENCE</scope>
    <source>
        <strain evidence="1">Isolate 7/3/14</strain>
    </source>
</reference>
<gene>
    <name evidence="1" type="primary">plr</name>
    <name evidence="1" type="ORF">BN14_11379</name>
    <name evidence="2" type="ORF">RSOLAG1IB_12453</name>
</gene>
<reference evidence="1 3" key="2">
    <citation type="journal article" date="2013" name="J. Biotechnol.">
        <title>Establishment and interpretation of the genome sequence of the phytopathogenic fungus Rhizoctonia solani AG1-IB isolate 7/3/14.</title>
        <authorList>
            <person name="Wibberg D.W."/>
            <person name="Jelonek L.J."/>
            <person name="Rupp O.R."/>
            <person name="Hennig M.H."/>
            <person name="Eikmeyer F.E."/>
            <person name="Goesmann A.G."/>
            <person name="Hartmann A.H."/>
            <person name="Borriss R.B."/>
            <person name="Grosch R.G."/>
            <person name="Puehler A.P."/>
            <person name="Schlueter A.S."/>
        </authorList>
    </citation>
    <scope>NUCLEOTIDE SEQUENCE [LARGE SCALE GENOMIC DNA]</scope>
    <source>
        <strain evidence="3">AG1-IB / isolate 7/3/14</strain>
        <strain evidence="1">Isolate 7/3/14</strain>
    </source>
</reference>
<evidence type="ECO:0000313" key="1">
    <source>
        <dbReference type="EMBL" id="CCO37225.1"/>
    </source>
</evidence>
<dbReference type="OrthoDB" id="37537at2759"/>
<evidence type="ECO:0000313" key="2">
    <source>
        <dbReference type="EMBL" id="CEL61439.1"/>
    </source>
</evidence>
<evidence type="ECO:0000313" key="3">
    <source>
        <dbReference type="Proteomes" id="UP000012065"/>
    </source>
</evidence>
<dbReference type="HOGENOM" id="CLU_2326456_0_0_1"/>
<dbReference type="Proteomes" id="UP000059188">
    <property type="component" value="Unassembled WGS sequence"/>
</dbReference>
<dbReference type="GO" id="GO:0050236">
    <property type="term" value="F:pyridoxine 4-dehydrogenase (NADP+) activity"/>
    <property type="evidence" value="ECO:0007669"/>
    <property type="project" value="UniProtKB-EC"/>
</dbReference>